<dbReference type="CDD" id="cd18140">
    <property type="entry name" value="HLD_clamp_RFC"/>
    <property type="match status" value="1"/>
</dbReference>
<dbReference type="SMART" id="SM00382">
    <property type="entry name" value="AAA"/>
    <property type="match status" value="1"/>
</dbReference>
<evidence type="ECO:0000256" key="8">
    <source>
        <dbReference type="SAM" id="MobiDB-lite"/>
    </source>
</evidence>
<keyword evidence="4" id="KW-0547">Nucleotide-binding</keyword>
<keyword evidence="11" id="KW-1185">Reference proteome</keyword>
<dbReference type="GO" id="GO:0005634">
    <property type="term" value="C:nucleus"/>
    <property type="evidence" value="ECO:0007669"/>
    <property type="project" value="UniProtKB-SubCell"/>
</dbReference>
<dbReference type="Pfam" id="PF00004">
    <property type="entry name" value="AAA"/>
    <property type="match status" value="1"/>
</dbReference>
<evidence type="ECO:0000259" key="9">
    <source>
        <dbReference type="SMART" id="SM00382"/>
    </source>
</evidence>
<comment type="similarity">
    <text evidence="2">Belongs to the activator 1 small subunits family.</text>
</comment>
<dbReference type="EMBL" id="CAKXAJ010026335">
    <property type="protein sequence ID" value="CAH2266959.1"/>
    <property type="molecule type" value="Genomic_DNA"/>
</dbReference>
<dbReference type="PANTHER" id="PTHR11669">
    <property type="entry name" value="REPLICATION FACTOR C / DNA POLYMERASE III GAMMA-TAU SUBUNIT"/>
    <property type="match status" value="1"/>
</dbReference>
<dbReference type="InterPro" id="IPR003593">
    <property type="entry name" value="AAA+_ATPase"/>
</dbReference>
<dbReference type="Proteomes" id="UP000838756">
    <property type="component" value="Unassembled WGS sequence"/>
</dbReference>
<reference evidence="10" key="1">
    <citation type="submission" date="2022-03" db="EMBL/GenBank/DDBJ databases">
        <authorList>
            <person name="Lindestad O."/>
        </authorList>
    </citation>
    <scope>NUCLEOTIDE SEQUENCE</scope>
</reference>
<evidence type="ECO:0000313" key="11">
    <source>
        <dbReference type="Proteomes" id="UP000838756"/>
    </source>
</evidence>
<dbReference type="GO" id="GO:0003689">
    <property type="term" value="F:DNA clamp loader activity"/>
    <property type="evidence" value="ECO:0007669"/>
    <property type="project" value="TreeGrafter"/>
</dbReference>
<organism evidence="10 11">
    <name type="scientific">Pararge aegeria aegeria</name>
    <dbReference type="NCBI Taxonomy" id="348720"/>
    <lineage>
        <taxon>Eukaryota</taxon>
        <taxon>Metazoa</taxon>
        <taxon>Ecdysozoa</taxon>
        <taxon>Arthropoda</taxon>
        <taxon>Hexapoda</taxon>
        <taxon>Insecta</taxon>
        <taxon>Pterygota</taxon>
        <taxon>Neoptera</taxon>
        <taxon>Endopterygota</taxon>
        <taxon>Lepidoptera</taxon>
        <taxon>Glossata</taxon>
        <taxon>Ditrysia</taxon>
        <taxon>Papilionoidea</taxon>
        <taxon>Nymphalidae</taxon>
        <taxon>Satyrinae</taxon>
        <taxon>Satyrini</taxon>
        <taxon>Parargina</taxon>
        <taxon>Pararge</taxon>
    </lineage>
</organism>
<dbReference type="InterPro" id="IPR047854">
    <property type="entry name" value="RFC_lid"/>
</dbReference>
<evidence type="ECO:0000256" key="5">
    <source>
        <dbReference type="ARBA" id="ARBA00022840"/>
    </source>
</evidence>
<dbReference type="InterPro" id="IPR003959">
    <property type="entry name" value="ATPase_AAA_core"/>
</dbReference>
<dbReference type="GO" id="GO:0005663">
    <property type="term" value="C:DNA replication factor C complex"/>
    <property type="evidence" value="ECO:0007669"/>
    <property type="project" value="TreeGrafter"/>
</dbReference>
<name>A0A8S4SE66_9NEOP</name>
<dbReference type="InterPro" id="IPR050238">
    <property type="entry name" value="DNA_Rep/Repair_Clamp_Loader"/>
</dbReference>
<evidence type="ECO:0000256" key="6">
    <source>
        <dbReference type="ARBA" id="ARBA00023242"/>
    </source>
</evidence>
<feature type="region of interest" description="Disordered" evidence="8">
    <location>
        <begin position="1"/>
        <end position="26"/>
    </location>
</feature>
<evidence type="ECO:0000256" key="2">
    <source>
        <dbReference type="ARBA" id="ARBA00005378"/>
    </source>
</evidence>
<dbReference type="FunFam" id="1.10.8.60:FF:000012">
    <property type="entry name" value="Replication factor C subunit 4"/>
    <property type="match status" value="1"/>
</dbReference>
<dbReference type="InterPro" id="IPR027417">
    <property type="entry name" value="P-loop_NTPase"/>
</dbReference>
<accession>A0A8S4SE66</accession>
<keyword evidence="6" id="KW-0539">Nucleus</keyword>
<dbReference type="CDD" id="cd00009">
    <property type="entry name" value="AAA"/>
    <property type="match status" value="1"/>
</dbReference>
<evidence type="ECO:0000256" key="1">
    <source>
        <dbReference type="ARBA" id="ARBA00004123"/>
    </source>
</evidence>
<comment type="subcellular location">
    <subcellularLocation>
        <location evidence="1">Nucleus</location>
    </subcellularLocation>
</comment>
<dbReference type="PANTHER" id="PTHR11669:SF5">
    <property type="entry name" value="REPLICATION FACTOR C SUBUNIT 2"/>
    <property type="match status" value="1"/>
</dbReference>
<dbReference type="AlphaFoldDB" id="A0A8S4SE66"/>
<evidence type="ECO:0000256" key="7">
    <source>
        <dbReference type="ARBA" id="ARBA00040745"/>
    </source>
</evidence>
<dbReference type="Gene3D" id="3.40.50.300">
    <property type="entry name" value="P-loop containing nucleotide triphosphate hydrolases"/>
    <property type="match status" value="1"/>
</dbReference>
<dbReference type="SUPFAM" id="SSF52540">
    <property type="entry name" value="P-loop containing nucleoside triphosphate hydrolases"/>
    <property type="match status" value="1"/>
</dbReference>
<dbReference type="GO" id="GO:0005524">
    <property type="term" value="F:ATP binding"/>
    <property type="evidence" value="ECO:0007669"/>
    <property type="project" value="UniProtKB-KW"/>
</dbReference>
<evidence type="ECO:0000256" key="3">
    <source>
        <dbReference type="ARBA" id="ARBA00022705"/>
    </source>
</evidence>
<proteinExistence type="inferred from homology"/>
<dbReference type="GO" id="GO:0006261">
    <property type="term" value="P:DNA-templated DNA replication"/>
    <property type="evidence" value="ECO:0007669"/>
    <property type="project" value="TreeGrafter"/>
</dbReference>
<sequence>MSDDEVTIMEVDEPNPKPSKPAALPSKTSTLPWIEKYRPQSFSDIVGNEDTVSRLAVFARAGNAPNIIIAGPPGVGKTTTILCLARALLGAALRDAVLELNASNDRGIDVVRNKIKMFAQQKVTLPPGRHKIVILDEADSMTDGAQQALRRTMELYSSTTRFALAANNSEKIIEPIQSRCAVLRYTKLSDAQILAKVIEVCEKENLTYTEDGVNAVVFTAQGDLRSALNNLQSTAQGFGHISPDNVFKVCDEPHPMLVRTMLEACSRQDMHAAYKVRIALYHTRF</sequence>
<feature type="domain" description="AAA+ ATPase" evidence="9">
    <location>
        <begin position="63"/>
        <end position="199"/>
    </location>
</feature>
<gene>
    <name evidence="10" type="primary">jg11569</name>
    <name evidence="10" type="ORF">PAEG_LOCUS25556</name>
</gene>
<feature type="compositionally biased region" description="Acidic residues" evidence="8">
    <location>
        <begin position="1"/>
        <end position="13"/>
    </location>
</feature>
<protein>
    <recommendedName>
        <fullName evidence="7">Replication factor C subunit 2</fullName>
    </recommendedName>
</protein>
<dbReference type="GO" id="GO:0006281">
    <property type="term" value="P:DNA repair"/>
    <property type="evidence" value="ECO:0007669"/>
    <property type="project" value="TreeGrafter"/>
</dbReference>
<evidence type="ECO:0000256" key="4">
    <source>
        <dbReference type="ARBA" id="ARBA00022741"/>
    </source>
</evidence>
<dbReference type="FunFam" id="3.40.50.300:FF:000107">
    <property type="entry name" value="Replication factor C subunit 4"/>
    <property type="match status" value="1"/>
</dbReference>
<comment type="caution">
    <text evidence="10">The sequence shown here is derived from an EMBL/GenBank/DDBJ whole genome shotgun (WGS) entry which is preliminary data.</text>
</comment>
<keyword evidence="5" id="KW-0067">ATP-binding</keyword>
<dbReference type="GO" id="GO:0016887">
    <property type="term" value="F:ATP hydrolysis activity"/>
    <property type="evidence" value="ECO:0007669"/>
    <property type="project" value="InterPro"/>
</dbReference>
<evidence type="ECO:0000313" key="10">
    <source>
        <dbReference type="EMBL" id="CAH2266959.1"/>
    </source>
</evidence>
<dbReference type="Gene3D" id="1.10.8.60">
    <property type="match status" value="1"/>
</dbReference>
<dbReference type="OrthoDB" id="4199794at2759"/>
<keyword evidence="3" id="KW-0235">DNA replication</keyword>